<dbReference type="GO" id="GO:0016787">
    <property type="term" value="F:hydrolase activity"/>
    <property type="evidence" value="ECO:0007669"/>
    <property type="project" value="UniProtKB-KW"/>
</dbReference>
<dbReference type="PANTHER" id="PTHR22946">
    <property type="entry name" value="DIENELACTONE HYDROLASE DOMAIN-CONTAINING PROTEIN-RELATED"/>
    <property type="match status" value="1"/>
</dbReference>
<evidence type="ECO:0000313" key="6">
    <source>
        <dbReference type="Proteomes" id="UP001305002"/>
    </source>
</evidence>
<dbReference type="InterPro" id="IPR029058">
    <property type="entry name" value="AB_hydrolase_fold"/>
</dbReference>
<evidence type="ECO:0000313" key="5">
    <source>
        <dbReference type="EMBL" id="WOT37258.1"/>
    </source>
</evidence>
<accession>A0ABZ0KGY1</accession>
<dbReference type="Pfam" id="PF12697">
    <property type="entry name" value="Abhydrolase_6"/>
    <property type="match status" value="1"/>
</dbReference>
<name>A0ABZ0KGY1_STRC4</name>
<dbReference type="PANTHER" id="PTHR22946:SF9">
    <property type="entry name" value="POLYKETIDE TRANSFERASE AF380"/>
    <property type="match status" value="1"/>
</dbReference>
<dbReference type="InterPro" id="IPR050261">
    <property type="entry name" value="FrsA_esterase"/>
</dbReference>
<dbReference type="SUPFAM" id="SSF53474">
    <property type="entry name" value="alpha/beta-Hydrolases"/>
    <property type="match status" value="1"/>
</dbReference>
<dbReference type="InterPro" id="IPR000073">
    <property type="entry name" value="AB_hydrolase_1"/>
</dbReference>
<dbReference type="EMBL" id="CP137524">
    <property type="protein sequence ID" value="WOT37258.1"/>
    <property type="molecule type" value="Genomic_DNA"/>
</dbReference>
<reference evidence="5 6" key="2">
    <citation type="journal article" date="2024" name="Microb. Biotechnol.">
        <title>The involvement of multiple ABC transporters in daunorubicin efflux in Streptomyces coeruleorubidus.</title>
        <authorList>
            <person name="Dong J."/>
            <person name="Ning J."/>
            <person name="Tian Y."/>
            <person name="Li H."/>
            <person name="Chen H."/>
            <person name="Guan W."/>
        </authorList>
    </citation>
    <scope>NUCLEOTIDE SEQUENCE [LARGE SCALE GENOMIC DNA]</scope>
    <source>
        <strain evidence="5 6">CICC 11043</strain>
    </source>
</reference>
<sequence length="287" mass="30292">MLDAGEPTPDPVAADPADGLLPPASTPPLRVLSAGQTLLGLLHLPPGPGPHPLVVLLHGFPGNERNFDLAQALRRAGYAAVVFHYRGSWGVGGTYSWRHILEDSARVVAALREPDTAAKHRLAPERVAVVGHSVGGFAALMTAAVDPQVCAVASVAGFDLGAVAVRCRTDPAGRAAFVTAFEQELLPLRGTSGEALVSEMESAGAEWSLARLAPRLADRPVLLIGTGRDDVAPVQIHHEPVVAAYRSHALPRLEHQVFMTDHSLSDCRVALARTVIDFLDRSVGAAR</sequence>
<evidence type="ECO:0000256" key="3">
    <source>
        <dbReference type="SAM" id="MobiDB-lite"/>
    </source>
</evidence>
<dbReference type="RefSeq" id="WP_193506242.1">
    <property type="nucleotide sequence ID" value="NZ_BMSO01000012.1"/>
</dbReference>
<dbReference type="Proteomes" id="UP001305002">
    <property type="component" value="Chromosome"/>
</dbReference>
<proteinExistence type="inferred from homology"/>
<evidence type="ECO:0000256" key="2">
    <source>
        <dbReference type="ARBA" id="ARBA00038115"/>
    </source>
</evidence>
<dbReference type="Gene3D" id="3.40.50.1820">
    <property type="entry name" value="alpha/beta hydrolase"/>
    <property type="match status" value="1"/>
</dbReference>
<evidence type="ECO:0000256" key="1">
    <source>
        <dbReference type="ARBA" id="ARBA00022801"/>
    </source>
</evidence>
<gene>
    <name evidence="5" type="ORF">R5U08_25410</name>
</gene>
<feature type="region of interest" description="Disordered" evidence="3">
    <location>
        <begin position="1"/>
        <end position="26"/>
    </location>
</feature>
<evidence type="ECO:0000259" key="4">
    <source>
        <dbReference type="Pfam" id="PF12697"/>
    </source>
</evidence>
<organism evidence="5 6">
    <name type="scientific">Streptomyces coeruleorubidus</name>
    <dbReference type="NCBI Taxonomy" id="116188"/>
    <lineage>
        <taxon>Bacteria</taxon>
        <taxon>Bacillati</taxon>
        <taxon>Actinomycetota</taxon>
        <taxon>Actinomycetes</taxon>
        <taxon>Kitasatosporales</taxon>
        <taxon>Streptomycetaceae</taxon>
        <taxon>Streptomyces</taxon>
    </lineage>
</organism>
<keyword evidence="6" id="KW-1185">Reference proteome</keyword>
<feature type="domain" description="AB hydrolase-1" evidence="4">
    <location>
        <begin position="54"/>
        <end position="263"/>
    </location>
</feature>
<feature type="compositionally biased region" description="Low complexity" evidence="3">
    <location>
        <begin position="11"/>
        <end position="23"/>
    </location>
</feature>
<keyword evidence="1 5" id="KW-0378">Hydrolase</keyword>
<comment type="similarity">
    <text evidence="2">Belongs to the AB hydrolase superfamily. FUS2 hydrolase family.</text>
</comment>
<protein>
    <submittedName>
        <fullName evidence="5">Alpha/beta fold hydrolase</fullName>
    </submittedName>
</protein>
<reference evidence="5 6" key="1">
    <citation type="journal article" date="2021" name="J. Microbiol. Biotechnol.">
        <title>An Efficient Markerless Deletion System Suitable for the Industrial Strains of Streptomyces.</title>
        <authorList>
            <person name="Dong J."/>
            <person name="Wei J."/>
            <person name="Li H."/>
            <person name="Zhao S."/>
            <person name="Guan W."/>
        </authorList>
    </citation>
    <scope>NUCLEOTIDE SEQUENCE [LARGE SCALE GENOMIC DNA]</scope>
    <source>
        <strain evidence="5 6">CICC 11043</strain>
    </source>
</reference>